<proteinExistence type="inferred from homology"/>
<reference evidence="10 11" key="1">
    <citation type="submission" date="2011-10" db="EMBL/GenBank/DDBJ databases">
        <authorList>
            <person name="Genoscope - CEA"/>
        </authorList>
    </citation>
    <scope>NUCLEOTIDE SEQUENCE [LARGE SCALE GENOMIC DNA]</scope>
    <source>
        <strain evidence="10 11">RCC 1105</strain>
    </source>
</reference>
<dbReference type="Pfam" id="PF04116">
    <property type="entry name" value="FA_hydroxylase"/>
    <property type="match status" value="1"/>
</dbReference>
<dbReference type="PANTHER" id="PTHR11863">
    <property type="entry name" value="STEROL DESATURASE"/>
    <property type="match status" value="1"/>
</dbReference>
<dbReference type="GO" id="GO:0008610">
    <property type="term" value="P:lipid biosynthetic process"/>
    <property type="evidence" value="ECO:0007669"/>
    <property type="project" value="InterPro"/>
</dbReference>
<dbReference type="InterPro" id="IPR006694">
    <property type="entry name" value="Fatty_acid_hydroxylase"/>
</dbReference>
<accession>K8FCG4</accession>
<evidence type="ECO:0000256" key="1">
    <source>
        <dbReference type="ARBA" id="ARBA00004141"/>
    </source>
</evidence>
<evidence type="ECO:0000256" key="6">
    <source>
        <dbReference type="SAM" id="MobiDB-lite"/>
    </source>
</evidence>
<evidence type="ECO:0000259" key="8">
    <source>
        <dbReference type="Pfam" id="PF04116"/>
    </source>
</evidence>
<feature type="transmembrane region" description="Helical" evidence="7">
    <location>
        <begin position="186"/>
        <end position="208"/>
    </location>
</feature>
<sequence length="681" mass="78304">MASRPGFAYDFPWSKIGKMKYAIYLPMLYRGIVSPENDDSDQWHFHMTMIVLLRYVMAQFFISLSRIHAITEKTRIQSKGIDFKQVDREDHWDDYILLQYIVMSMVHFCPGLGFKNFPLFEKKGMWQLLLLHVGPTEYVYYWLHRLLHHHTLYSAYHSHHHASFVTEPITGSVHPFMEHIMYTANFAIPLLGTWMCNGASMAMFYVYLMGFDLLNAIGHCNFEFVPKFFAKFPGVKYLLYTPSYHSLHHSRVHTNFCLFMPIYDYAYGTMDKSSEELYDKAIEGKASPKTTPDVVFMAHGTELLSMFHLPFAFRSFSSRPFTTDSWMLKMLWPLTLPAVAALRFLPGVKAFVSDKHRLKNMNIETWVTPAWGFQFFIRSEFKHINAKIERAILDADERGVRVLGLGALNKNEALNGGGAFFVQKHEKNLKNTKVVHGNTLTAAAIIDKIPENVKEIFLTGATSKLGRAIALYMATKKNCRVLMCTTSEERFEKIKMECPEKFRHLLFRVNNANEKVEITQESTSNVLKKSGSFLLSRLGSLKNNNNNNNREVETEEKNDTKTNYSSGRTCRNWVVGRHCDKNEQSLAPSKTTFHQFVVPPIPETRSDCAYTDLPAFRLPEKEAKDFKTCEMTMERGCVHACHAGALIHALEGWQHHEVGAIDPEKIDVTWKASKKHGFACL</sequence>
<evidence type="ECO:0000256" key="3">
    <source>
        <dbReference type="ARBA" id="ARBA00022692"/>
    </source>
</evidence>
<gene>
    <name evidence="10" type="ordered locus">Bathy13g02750</name>
</gene>
<keyword evidence="3 7" id="KW-0812">Transmembrane</keyword>
<evidence type="ECO:0000313" key="10">
    <source>
        <dbReference type="EMBL" id="CCO19468.1"/>
    </source>
</evidence>
<evidence type="ECO:0000256" key="5">
    <source>
        <dbReference type="ARBA" id="ARBA00023136"/>
    </source>
</evidence>
<feature type="transmembrane region" description="Helical" evidence="7">
    <location>
        <begin position="43"/>
        <end position="65"/>
    </location>
</feature>
<feature type="domain" description="Fatty acid hydroxylase" evidence="8">
    <location>
        <begin position="131"/>
        <end position="269"/>
    </location>
</feature>
<feature type="compositionally biased region" description="Basic and acidic residues" evidence="6">
    <location>
        <begin position="550"/>
        <end position="560"/>
    </location>
</feature>
<evidence type="ECO:0000313" key="11">
    <source>
        <dbReference type="Proteomes" id="UP000198341"/>
    </source>
</evidence>
<evidence type="ECO:0008006" key="12">
    <source>
        <dbReference type="Google" id="ProtNLM"/>
    </source>
</evidence>
<dbReference type="EMBL" id="FO082266">
    <property type="protein sequence ID" value="CCO19468.1"/>
    <property type="molecule type" value="Genomic_DNA"/>
</dbReference>
<dbReference type="GO" id="GO:0016020">
    <property type="term" value="C:membrane"/>
    <property type="evidence" value="ECO:0007669"/>
    <property type="project" value="UniProtKB-SubCell"/>
</dbReference>
<dbReference type="GO" id="GO:0005506">
    <property type="term" value="F:iron ion binding"/>
    <property type="evidence" value="ECO:0007669"/>
    <property type="project" value="InterPro"/>
</dbReference>
<dbReference type="STRING" id="41875.K8FCG4"/>
<dbReference type="RefSeq" id="XP_007509665.1">
    <property type="nucleotide sequence ID" value="XM_007509603.1"/>
</dbReference>
<dbReference type="KEGG" id="bpg:Bathy13g02750"/>
<feature type="region of interest" description="Disordered" evidence="6">
    <location>
        <begin position="541"/>
        <end position="563"/>
    </location>
</feature>
<evidence type="ECO:0000259" key="9">
    <source>
        <dbReference type="Pfam" id="PF12076"/>
    </source>
</evidence>
<dbReference type="Pfam" id="PF12076">
    <property type="entry name" value="CER1-like_C"/>
    <property type="match status" value="2"/>
</dbReference>
<evidence type="ECO:0000256" key="7">
    <source>
        <dbReference type="SAM" id="Phobius"/>
    </source>
</evidence>
<dbReference type="GO" id="GO:0016491">
    <property type="term" value="F:oxidoreductase activity"/>
    <property type="evidence" value="ECO:0007669"/>
    <property type="project" value="InterPro"/>
</dbReference>
<protein>
    <recommendedName>
        <fullName evidence="12">Fatty acid hydroxylase domain-containing protein</fullName>
    </recommendedName>
</protein>
<dbReference type="AlphaFoldDB" id="K8FCG4"/>
<name>K8FCG4_9CHLO</name>
<dbReference type="GeneID" id="19012227"/>
<keyword evidence="4 7" id="KW-1133">Transmembrane helix</keyword>
<dbReference type="eggNOG" id="ENOG502QQ3D">
    <property type="taxonomic scope" value="Eukaryota"/>
</dbReference>
<evidence type="ECO:0000256" key="4">
    <source>
        <dbReference type="ARBA" id="ARBA00022989"/>
    </source>
</evidence>
<organism evidence="10 11">
    <name type="scientific">Bathycoccus prasinos</name>
    <dbReference type="NCBI Taxonomy" id="41875"/>
    <lineage>
        <taxon>Eukaryota</taxon>
        <taxon>Viridiplantae</taxon>
        <taxon>Chlorophyta</taxon>
        <taxon>Mamiellophyceae</taxon>
        <taxon>Mamiellales</taxon>
        <taxon>Bathycoccaceae</taxon>
        <taxon>Bathycoccus</taxon>
    </lineage>
</organism>
<feature type="domain" description="Very-long-chain aldehyde decarbonylase CER1-like C-terminal" evidence="9">
    <location>
        <begin position="456"/>
        <end position="524"/>
    </location>
</feature>
<dbReference type="Proteomes" id="UP000198341">
    <property type="component" value="Chromosome 13"/>
</dbReference>
<evidence type="ECO:0000256" key="2">
    <source>
        <dbReference type="ARBA" id="ARBA00009324"/>
    </source>
</evidence>
<comment type="similarity">
    <text evidence="2">Belongs to the sterol desaturase family.</text>
</comment>
<keyword evidence="5 7" id="KW-0472">Membrane</keyword>
<dbReference type="InterPro" id="IPR050307">
    <property type="entry name" value="Sterol_Desaturase_Related"/>
</dbReference>
<dbReference type="InterPro" id="IPR021940">
    <property type="entry name" value="CER1-like_C"/>
</dbReference>
<feature type="domain" description="Very-long-chain aldehyde decarbonylase CER1-like C-terminal" evidence="9">
    <location>
        <begin position="556"/>
        <end position="679"/>
    </location>
</feature>
<dbReference type="OrthoDB" id="408954at2759"/>
<keyword evidence="11" id="KW-1185">Reference proteome</keyword>
<comment type="subcellular location">
    <subcellularLocation>
        <location evidence="1">Membrane</location>
        <topology evidence="1">Multi-pass membrane protein</topology>
    </subcellularLocation>
</comment>